<proteinExistence type="inferred from homology"/>
<dbReference type="GO" id="GO:0012505">
    <property type="term" value="C:endomembrane system"/>
    <property type="evidence" value="ECO:0007669"/>
    <property type="project" value="UniProtKB-SubCell"/>
</dbReference>
<evidence type="ECO:0000256" key="1">
    <source>
        <dbReference type="ARBA" id="ARBA00008025"/>
    </source>
</evidence>
<dbReference type="InterPro" id="IPR011012">
    <property type="entry name" value="Longin-like_dom_sf"/>
</dbReference>
<dbReference type="SUPFAM" id="SSF58038">
    <property type="entry name" value="SNARE fusion complex"/>
    <property type="match status" value="1"/>
</dbReference>
<dbReference type="PROSITE" id="PS50859">
    <property type="entry name" value="LONGIN"/>
    <property type="match status" value="1"/>
</dbReference>
<evidence type="ECO:0000259" key="6">
    <source>
        <dbReference type="PROSITE" id="PS50859"/>
    </source>
</evidence>
<keyword evidence="9" id="KW-1185">Reference proteome</keyword>
<dbReference type="InterPro" id="IPR042855">
    <property type="entry name" value="V_SNARE_CC"/>
</dbReference>
<feature type="transmembrane region" description="Helical" evidence="5">
    <location>
        <begin position="181"/>
        <end position="202"/>
    </location>
</feature>
<keyword evidence="4" id="KW-0175">Coiled coil</keyword>
<dbReference type="SMART" id="SM01270">
    <property type="entry name" value="Longin"/>
    <property type="match status" value="1"/>
</dbReference>
<dbReference type="CDD" id="cd14824">
    <property type="entry name" value="Longin"/>
    <property type="match status" value="1"/>
</dbReference>
<evidence type="ECO:0000256" key="5">
    <source>
        <dbReference type="SAM" id="Phobius"/>
    </source>
</evidence>
<comment type="subcellular location">
    <subcellularLocation>
        <location evidence="3">Endomembrane system</location>
        <topology evidence="3">Single-pass type IV membrane protein</topology>
    </subcellularLocation>
</comment>
<reference evidence="8" key="1">
    <citation type="submission" date="2021-09" db="EMBL/GenBank/DDBJ databases">
        <authorList>
            <consortium name="AG Swart"/>
            <person name="Singh M."/>
            <person name="Singh A."/>
            <person name="Seah K."/>
            <person name="Emmerich C."/>
        </authorList>
    </citation>
    <scope>NUCLEOTIDE SEQUENCE</scope>
    <source>
        <strain evidence="8">ATCC30299</strain>
    </source>
</reference>
<evidence type="ECO:0000313" key="9">
    <source>
        <dbReference type="Proteomes" id="UP001162131"/>
    </source>
</evidence>
<dbReference type="Gene3D" id="1.20.5.110">
    <property type="match status" value="1"/>
</dbReference>
<dbReference type="InterPro" id="IPR051097">
    <property type="entry name" value="Synaptobrevin-like_transport"/>
</dbReference>
<keyword evidence="5" id="KW-1133">Transmembrane helix</keyword>
<keyword evidence="5" id="KW-0812">Transmembrane</keyword>
<feature type="domain" description="Longin" evidence="6">
    <location>
        <begin position="7"/>
        <end position="86"/>
    </location>
</feature>
<dbReference type="AlphaFoldDB" id="A0AAU9J7S5"/>
<evidence type="ECO:0000256" key="2">
    <source>
        <dbReference type="ARBA" id="ARBA00023136"/>
    </source>
</evidence>
<dbReference type="PANTHER" id="PTHR21136:SF168">
    <property type="entry name" value="VESICLE-ASSOCIATED MEMBRANE PROTEIN 9"/>
    <property type="match status" value="1"/>
</dbReference>
<dbReference type="Gene3D" id="3.30.450.50">
    <property type="entry name" value="Longin domain"/>
    <property type="match status" value="1"/>
</dbReference>
<sequence>MAVHYALVARGQQILSEYSPIEGDFATTARSLLKSTEASSVFKTYTQGNKTYNFFTNDNITYLCYADLGIGRDLALQFLNEMQRSFPKYANKAGTFAEFQKKLISQYSPERLHEVDKLSGVERNLNLAVESTKNNLDKVIMRGTHMKTLIKKTDELSFGLSKFSNTARSIQRRAWKQKLKALSLIFIIGIIAIYMFAMWIAADQAE</sequence>
<comment type="caution">
    <text evidence="8">The sequence shown here is derived from an EMBL/GenBank/DDBJ whole genome shotgun (WGS) entry which is preliminary data.</text>
</comment>
<dbReference type="Pfam" id="PF13774">
    <property type="entry name" value="Longin"/>
    <property type="match status" value="1"/>
</dbReference>
<evidence type="ECO:0000256" key="4">
    <source>
        <dbReference type="PROSITE-ProRule" id="PRU00290"/>
    </source>
</evidence>
<accession>A0AAU9J7S5</accession>
<evidence type="ECO:0000259" key="7">
    <source>
        <dbReference type="PROSITE" id="PS50892"/>
    </source>
</evidence>
<dbReference type="PROSITE" id="PS50892">
    <property type="entry name" value="V_SNARE"/>
    <property type="match status" value="1"/>
</dbReference>
<dbReference type="InterPro" id="IPR010908">
    <property type="entry name" value="Longin_dom"/>
</dbReference>
<gene>
    <name evidence="8" type="ORF">BSTOLATCC_MIC28683</name>
</gene>
<comment type="similarity">
    <text evidence="1">Belongs to the synaptobrevin family.</text>
</comment>
<organism evidence="8 9">
    <name type="scientific">Blepharisma stoltei</name>
    <dbReference type="NCBI Taxonomy" id="1481888"/>
    <lineage>
        <taxon>Eukaryota</taxon>
        <taxon>Sar</taxon>
        <taxon>Alveolata</taxon>
        <taxon>Ciliophora</taxon>
        <taxon>Postciliodesmatophora</taxon>
        <taxon>Heterotrichea</taxon>
        <taxon>Heterotrichida</taxon>
        <taxon>Blepharismidae</taxon>
        <taxon>Blepharisma</taxon>
    </lineage>
</organism>
<protein>
    <submittedName>
        <fullName evidence="8">Uncharacterized protein</fullName>
    </submittedName>
</protein>
<keyword evidence="2 5" id="KW-0472">Membrane</keyword>
<dbReference type="PANTHER" id="PTHR21136">
    <property type="entry name" value="SNARE PROTEINS"/>
    <property type="match status" value="1"/>
</dbReference>
<dbReference type="EMBL" id="CAJZBQ010000028">
    <property type="protein sequence ID" value="CAG9321401.1"/>
    <property type="molecule type" value="Genomic_DNA"/>
</dbReference>
<dbReference type="Pfam" id="PF00957">
    <property type="entry name" value="Synaptobrevin"/>
    <property type="match status" value="1"/>
</dbReference>
<evidence type="ECO:0000313" key="8">
    <source>
        <dbReference type="EMBL" id="CAG9321401.1"/>
    </source>
</evidence>
<name>A0AAU9J7S5_9CILI</name>
<dbReference type="Proteomes" id="UP001162131">
    <property type="component" value="Unassembled WGS sequence"/>
</dbReference>
<evidence type="ECO:0000256" key="3">
    <source>
        <dbReference type="ARBA" id="ARBA00046280"/>
    </source>
</evidence>
<dbReference type="SUPFAM" id="SSF64356">
    <property type="entry name" value="SNARE-like"/>
    <property type="match status" value="1"/>
</dbReference>
<feature type="domain" description="V-SNARE coiled-coil homology" evidence="7">
    <location>
        <begin position="117"/>
        <end position="177"/>
    </location>
</feature>